<feature type="compositionally biased region" description="Polar residues" evidence="1">
    <location>
        <begin position="18"/>
        <end position="36"/>
    </location>
</feature>
<dbReference type="InParanoid" id="E4XZN3"/>
<keyword evidence="3" id="KW-1185">Reference proteome</keyword>
<dbReference type="Proteomes" id="UP000001307">
    <property type="component" value="Unassembled WGS sequence"/>
</dbReference>
<protein>
    <submittedName>
        <fullName evidence="2">Uncharacterized protein</fullName>
    </submittedName>
</protein>
<dbReference type="EMBL" id="FN653420">
    <property type="protein sequence ID" value="CBY15095.1"/>
    <property type="molecule type" value="Genomic_DNA"/>
</dbReference>
<reference evidence="2" key="1">
    <citation type="journal article" date="2010" name="Science">
        <title>Plasticity of animal genome architecture unmasked by rapid evolution of a pelagic tunicate.</title>
        <authorList>
            <person name="Denoeud F."/>
            <person name="Henriet S."/>
            <person name="Mungpakdee S."/>
            <person name="Aury J.M."/>
            <person name="Da Silva C."/>
            <person name="Brinkmann H."/>
            <person name="Mikhaleva J."/>
            <person name="Olsen L.C."/>
            <person name="Jubin C."/>
            <person name="Canestro C."/>
            <person name="Bouquet J.M."/>
            <person name="Danks G."/>
            <person name="Poulain J."/>
            <person name="Campsteijn C."/>
            <person name="Adamski M."/>
            <person name="Cross I."/>
            <person name="Yadetie F."/>
            <person name="Muffato M."/>
            <person name="Louis A."/>
            <person name="Butcher S."/>
            <person name="Tsagkogeorga G."/>
            <person name="Konrad A."/>
            <person name="Singh S."/>
            <person name="Jensen M.F."/>
            <person name="Cong E.H."/>
            <person name="Eikeseth-Otteraa H."/>
            <person name="Noel B."/>
            <person name="Anthouard V."/>
            <person name="Porcel B.M."/>
            <person name="Kachouri-Lafond R."/>
            <person name="Nishino A."/>
            <person name="Ugolini M."/>
            <person name="Chourrout P."/>
            <person name="Nishida H."/>
            <person name="Aasland R."/>
            <person name="Huzurbazar S."/>
            <person name="Westhof E."/>
            <person name="Delsuc F."/>
            <person name="Lehrach H."/>
            <person name="Reinhardt R."/>
            <person name="Weissenbach J."/>
            <person name="Roy S.W."/>
            <person name="Artiguenave F."/>
            <person name="Postlethwait J.H."/>
            <person name="Manak J.R."/>
            <person name="Thompson E.M."/>
            <person name="Jaillon O."/>
            <person name="Du Pasquier L."/>
            <person name="Boudinot P."/>
            <person name="Liberles D.A."/>
            <person name="Volff J.N."/>
            <person name="Philippe H."/>
            <person name="Lenhard B."/>
            <person name="Roest Crollius H."/>
            <person name="Wincker P."/>
            <person name="Chourrout D."/>
        </authorList>
    </citation>
    <scope>NUCLEOTIDE SEQUENCE [LARGE SCALE GENOMIC DNA]</scope>
</reference>
<dbReference type="AlphaFoldDB" id="E4XZN3"/>
<evidence type="ECO:0000256" key="1">
    <source>
        <dbReference type="SAM" id="MobiDB-lite"/>
    </source>
</evidence>
<organism evidence="2">
    <name type="scientific">Oikopleura dioica</name>
    <name type="common">Tunicate</name>
    <dbReference type="NCBI Taxonomy" id="34765"/>
    <lineage>
        <taxon>Eukaryota</taxon>
        <taxon>Metazoa</taxon>
        <taxon>Chordata</taxon>
        <taxon>Tunicata</taxon>
        <taxon>Appendicularia</taxon>
        <taxon>Copelata</taxon>
        <taxon>Oikopleuridae</taxon>
        <taxon>Oikopleura</taxon>
    </lineage>
</organism>
<proteinExistence type="predicted"/>
<evidence type="ECO:0000313" key="3">
    <source>
        <dbReference type="Proteomes" id="UP000001307"/>
    </source>
</evidence>
<gene>
    <name evidence="2" type="ORF">GSOID_T00011985001</name>
</gene>
<dbReference type="OrthoDB" id="10340632at2759"/>
<accession>E4XZN3</accession>
<name>E4XZN3_OIKDI</name>
<sequence>MSDRYWFPPGDGNLGDSGYQSQSRNDQLQNFQDSDPQAQLLRELSNLAQQRSSEQQKATSANVQEITETFGLHKKQIQILQDKGCLGHFNEIDASPTHGGKGTFDRSCMALILQAIDKAGNAANILEIGESLMIITNEKDETTLLPQWTNHISIFHKGRYLRFKAKCHVMDAYAGFVQREYDWKETNADGHYTQLVLATDFPDCAFNYRFHVTILE</sequence>
<evidence type="ECO:0000313" key="2">
    <source>
        <dbReference type="EMBL" id="CBY15095.1"/>
    </source>
</evidence>
<feature type="region of interest" description="Disordered" evidence="1">
    <location>
        <begin position="1"/>
        <end position="36"/>
    </location>
</feature>